<feature type="compositionally biased region" description="Low complexity" evidence="1">
    <location>
        <begin position="14"/>
        <end position="32"/>
    </location>
</feature>
<organism evidence="2 3">
    <name type="scientific">Vanrija pseudolonga</name>
    <dbReference type="NCBI Taxonomy" id="143232"/>
    <lineage>
        <taxon>Eukaryota</taxon>
        <taxon>Fungi</taxon>
        <taxon>Dikarya</taxon>
        <taxon>Basidiomycota</taxon>
        <taxon>Agaricomycotina</taxon>
        <taxon>Tremellomycetes</taxon>
        <taxon>Trichosporonales</taxon>
        <taxon>Trichosporonaceae</taxon>
        <taxon>Vanrija</taxon>
    </lineage>
</organism>
<protein>
    <submittedName>
        <fullName evidence="2">Uncharacterized protein</fullName>
    </submittedName>
</protein>
<sequence>MVMDDESYRPPPSKSSAQKKSSKSSSKSASSSIARNRAHRATVKPGAYEIPQMSAPLDMWIRKPSAPKSSLLSRPAHVSAPARLAEVTTPRAAPTPKAGSRRPVPAPRRQRSVSSELSPAPETQVTRPLQRVESSLLSPAPPTPPAPASQRSAKALPAAPSRSRPSTQADPTPRPSQKERQECDAAPAPKSPSPTESPPTDVAPGFDDIDDVLAEYADFAVSPTQSMVSLASRRSINTPRTPRRQPTGSRLSASPLASRTHLPTPARSGANDAPPSSQTSTPAKPRPGMSLTSEIWREHERDLAGEDASREKARMQAEARWERQRRAAALREEMDEEEELDFDLQFLDTLPVPAQEAVDEAQEEPLDARRRSSRGRPTGPKSSATKPDPEEQERLKNKKKEESAFKKLLSDRARDSRRGRGEEAIGAALEALKTPPRGPDHGSGDAAWMGSEATGLELDDDTKAAAQMFMAERSAAASREQELLALTKVFWDERPIAETTPSGRVVLSTTEEDSDPVVELLHDVEDPSTLMAYLTAGILDAADRGSIPRIADWLFATAFVTESTELAWTAVSKLQQIMDTHDPHPFITGERLFKRIESVWASLGARQGQPTSNLFEDGTVQRSRDDASAILCVIIEAAVQNCGKGDGFTEADLEGLILRLFALLAEPSTTATLSQQIAQTIGRTLLLTPTQNIAALAFKAAELVAPLSKQLQARAVLTLGGGTSAVRQLVRWLAISLILPEIRGEKEQPPSAVDMDILQQGLDHIQDLMPDGTTDYWPASDAFTLWSLALGDESEDANGSADDTRRHLNRLLHSIRDKAQEGPAASLKGRMDQLKHVLKLQDDKRQGRRGKQTDATSWLFGEERGQTKLSFAPTGGA</sequence>
<feature type="compositionally biased region" description="Polar residues" evidence="1">
    <location>
        <begin position="222"/>
        <end position="257"/>
    </location>
</feature>
<accession>A0AAF1BK80</accession>
<dbReference type="GeneID" id="87806082"/>
<dbReference type="Proteomes" id="UP000827549">
    <property type="component" value="Chromosome 2"/>
</dbReference>
<dbReference type="RefSeq" id="XP_062625336.1">
    <property type="nucleotide sequence ID" value="XM_062769352.1"/>
</dbReference>
<evidence type="ECO:0000256" key="1">
    <source>
        <dbReference type="SAM" id="MobiDB-lite"/>
    </source>
</evidence>
<feature type="region of interest" description="Disordered" evidence="1">
    <location>
        <begin position="66"/>
        <end position="209"/>
    </location>
</feature>
<proteinExistence type="predicted"/>
<feature type="compositionally biased region" description="Basic and acidic residues" evidence="1">
    <location>
        <begin position="387"/>
        <end position="421"/>
    </location>
</feature>
<feature type="compositionally biased region" description="Polar residues" evidence="1">
    <location>
        <begin position="112"/>
        <end position="127"/>
    </location>
</feature>
<evidence type="ECO:0000313" key="3">
    <source>
        <dbReference type="Proteomes" id="UP000827549"/>
    </source>
</evidence>
<gene>
    <name evidence="2" type="ORF">LOC62_02G002835</name>
</gene>
<dbReference type="AlphaFoldDB" id="A0AAF1BK80"/>
<dbReference type="EMBL" id="CP086715">
    <property type="protein sequence ID" value="WOO79304.1"/>
    <property type="molecule type" value="Genomic_DNA"/>
</dbReference>
<feature type="region of interest" description="Disordered" evidence="1">
    <location>
        <begin position="221"/>
        <end position="421"/>
    </location>
</feature>
<feature type="region of interest" description="Disordered" evidence="1">
    <location>
        <begin position="1"/>
        <end position="51"/>
    </location>
</feature>
<keyword evidence="3" id="KW-1185">Reference proteome</keyword>
<feature type="compositionally biased region" description="Acidic residues" evidence="1">
    <location>
        <begin position="333"/>
        <end position="342"/>
    </location>
</feature>
<feature type="compositionally biased region" description="Basic and acidic residues" evidence="1">
    <location>
        <begin position="295"/>
        <end position="332"/>
    </location>
</feature>
<evidence type="ECO:0000313" key="2">
    <source>
        <dbReference type="EMBL" id="WOO79304.1"/>
    </source>
</evidence>
<name>A0AAF1BK80_9TREE</name>
<reference evidence="2" key="1">
    <citation type="submission" date="2023-10" db="EMBL/GenBank/DDBJ databases">
        <authorList>
            <person name="Noh H."/>
        </authorList>
    </citation>
    <scope>NUCLEOTIDE SEQUENCE</scope>
    <source>
        <strain evidence="2">DUCC4014</strain>
    </source>
</reference>